<dbReference type="GO" id="GO:0005737">
    <property type="term" value="C:cytoplasm"/>
    <property type="evidence" value="ECO:0007669"/>
    <property type="project" value="UniProtKB-SubCell"/>
</dbReference>
<dbReference type="InterPro" id="IPR006073">
    <property type="entry name" value="GTP-bd"/>
</dbReference>
<evidence type="ECO:0000256" key="2">
    <source>
        <dbReference type="ARBA" id="ARBA00022723"/>
    </source>
</evidence>
<evidence type="ECO:0000256" key="7">
    <source>
        <dbReference type="PIRSR" id="PIRSR006809-1"/>
    </source>
</evidence>
<feature type="binding site" evidence="8">
    <location>
        <position position="217"/>
    </location>
    <ligand>
        <name>Mg(2+)</name>
        <dbReference type="ChEBI" id="CHEBI:18420"/>
    </ligand>
</feature>
<dbReference type="Gene3D" id="6.10.250.2860">
    <property type="match status" value="1"/>
</dbReference>
<dbReference type="PRINTS" id="PR00326">
    <property type="entry name" value="GTP1OBG"/>
</dbReference>
<keyword evidence="1 6" id="KW-0963">Cytoplasm</keyword>
<dbReference type="Proteomes" id="UP000245634">
    <property type="component" value="Unassembled WGS sequence"/>
</dbReference>
<feature type="binding site" evidence="7">
    <location>
        <begin position="330"/>
        <end position="333"/>
    </location>
    <ligand>
        <name>GTP</name>
        <dbReference type="ChEBI" id="CHEBI:37565"/>
    </ligand>
</feature>
<evidence type="ECO:0000256" key="8">
    <source>
        <dbReference type="PIRSR" id="PIRSR006809-2"/>
    </source>
</evidence>
<evidence type="ECO:0000256" key="6">
    <source>
        <dbReference type="HAMAP-Rule" id="MF_00900"/>
    </source>
</evidence>
<evidence type="ECO:0000256" key="3">
    <source>
        <dbReference type="ARBA" id="ARBA00022741"/>
    </source>
</evidence>
<dbReference type="PANTHER" id="PTHR10229">
    <property type="entry name" value="GTP-BINDING PROTEIN HFLX"/>
    <property type="match status" value="1"/>
</dbReference>
<evidence type="ECO:0000256" key="5">
    <source>
        <dbReference type="ARBA" id="ARBA00023134"/>
    </source>
</evidence>
<dbReference type="Pfam" id="PF16360">
    <property type="entry name" value="GTP-bdg_M"/>
    <property type="match status" value="1"/>
</dbReference>
<dbReference type="FunFam" id="3.40.50.11060:FF:000001">
    <property type="entry name" value="GTPase HflX"/>
    <property type="match status" value="1"/>
</dbReference>
<feature type="binding site" evidence="8">
    <location>
        <position position="244"/>
    </location>
    <ligand>
        <name>Mg(2+)</name>
        <dbReference type="ChEBI" id="CHEBI:18420"/>
    </ligand>
</feature>
<feature type="binding site" evidence="7">
    <location>
        <begin position="264"/>
        <end position="267"/>
    </location>
    <ligand>
        <name>GTP</name>
        <dbReference type="ChEBI" id="CHEBI:37565"/>
    </ligand>
</feature>
<dbReference type="GO" id="GO:0005525">
    <property type="term" value="F:GTP binding"/>
    <property type="evidence" value="ECO:0007669"/>
    <property type="project" value="UniProtKB-UniRule"/>
</dbReference>
<keyword evidence="11" id="KW-1185">Reference proteome</keyword>
<gene>
    <name evidence="6" type="primary">hflX</name>
    <name evidence="10" type="ORF">C7459_103156</name>
</gene>
<feature type="binding site" evidence="7">
    <location>
        <begin position="210"/>
        <end position="217"/>
    </location>
    <ligand>
        <name>GTP</name>
        <dbReference type="ChEBI" id="CHEBI:37565"/>
    </ligand>
</feature>
<dbReference type="Gene3D" id="3.40.50.300">
    <property type="entry name" value="P-loop containing nucleotide triphosphate hydrolases"/>
    <property type="match status" value="1"/>
</dbReference>
<sequence>MHEIHDNQGRPERAVLVGLKLSRHDEEIWKMAFTELYGLVETAGADVVTEVLQNRDLPDSATYIGKGKLAELKAIIEELQIDLVVFDSELSPKHVRNLENALPCRVLDRTQIILDIFAMRAKTREGKLQVELAQLHYLMPRLAGQGSSMSRLGGGIGTRGPGETKLETDRRHIRGRVLELTRQLDEVRKHRELHKKRRKKQEIPVIAFVGYTNAGKSTLMKAIVERYGSGNREVAEGRNRLFDTLDTTTRQVQLPDGQTAIFSDTVGFIQQLPHSLVRAFRSTLEETAEADLIVHVVDASHSGFDVQMATVYDVLQELKVLDRPILTVFNKIDLVPGEWIGNDPTSTATVRVSAAKGDGLDVLMEKANELAGVRHLLVTVEVPYREAAIMAQVHREGRIHEEEHRENGTYMKAEVPQKLLDDLRPYFLSEAQEILPPKETKKIYFDFTTPQADDILH</sequence>
<feature type="domain" description="Hflx-type G" evidence="9">
    <location>
        <begin position="204"/>
        <end position="375"/>
    </location>
</feature>
<dbReference type="InterPro" id="IPR027417">
    <property type="entry name" value="P-loop_NTPase"/>
</dbReference>
<keyword evidence="3 6" id="KW-0547">Nucleotide-binding</keyword>
<dbReference type="PROSITE" id="PS51705">
    <property type="entry name" value="G_HFLX"/>
    <property type="match status" value="1"/>
</dbReference>
<dbReference type="OrthoDB" id="9812272at2"/>
<keyword evidence="4 8" id="KW-0460">Magnesium</keyword>
<dbReference type="PIRSF" id="PIRSF006809">
    <property type="entry name" value="GTP-binding_hflX_prd"/>
    <property type="match status" value="1"/>
</dbReference>
<dbReference type="GO" id="GO:0043022">
    <property type="term" value="F:ribosome binding"/>
    <property type="evidence" value="ECO:0007669"/>
    <property type="project" value="TreeGrafter"/>
</dbReference>
<evidence type="ECO:0000256" key="1">
    <source>
        <dbReference type="ARBA" id="ARBA00022490"/>
    </source>
</evidence>
<dbReference type="AlphaFoldDB" id="A0A316DD51"/>
<dbReference type="InterPro" id="IPR032305">
    <property type="entry name" value="GTP-bd_M"/>
</dbReference>
<dbReference type="Pfam" id="PF01926">
    <property type="entry name" value="MMR_HSR1"/>
    <property type="match status" value="1"/>
</dbReference>
<accession>A0A316DD51</accession>
<keyword evidence="5 6" id="KW-0342">GTP-binding</keyword>
<evidence type="ECO:0000259" key="9">
    <source>
        <dbReference type="PROSITE" id="PS51705"/>
    </source>
</evidence>
<comment type="function">
    <text evidence="6">GTPase that associates with the 50S ribosomal subunit and may have a role during protein synthesis or ribosome biogenesis.</text>
</comment>
<proteinExistence type="inferred from homology"/>
<reference evidence="10 11" key="1">
    <citation type="submission" date="2018-05" db="EMBL/GenBank/DDBJ databases">
        <title>Genomic Encyclopedia of Type Strains, Phase IV (KMG-IV): sequencing the most valuable type-strain genomes for metagenomic binning, comparative biology and taxonomic classification.</title>
        <authorList>
            <person name="Goeker M."/>
        </authorList>
    </citation>
    <scope>NUCLEOTIDE SEQUENCE [LARGE SCALE GENOMIC DNA]</scope>
    <source>
        <strain evidence="10 11">DSM 18773</strain>
    </source>
</reference>
<dbReference type="Gene3D" id="3.40.50.11060">
    <property type="entry name" value="GTPase HflX, N-terminal domain"/>
    <property type="match status" value="1"/>
</dbReference>
<comment type="caution">
    <text evidence="10">The sequence shown here is derived from an EMBL/GenBank/DDBJ whole genome shotgun (WGS) entry which is preliminary data.</text>
</comment>
<organism evidence="10 11">
    <name type="scientific">Tumebacillus permanentifrigoris</name>
    <dbReference type="NCBI Taxonomy" id="378543"/>
    <lineage>
        <taxon>Bacteria</taxon>
        <taxon>Bacillati</taxon>
        <taxon>Bacillota</taxon>
        <taxon>Bacilli</taxon>
        <taxon>Bacillales</taxon>
        <taxon>Alicyclobacillaceae</taxon>
        <taxon>Tumebacillus</taxon>
    </lineage>
</organism>
<evidence type="ECO:0000313" key="10">
    <source>
        <dbReference type="EMBL" id="PWK15616.1"/>
    </source>
</evidence>
<protein>
    <recommendedName>
        <fullName evidence="6">GTPase HflX</fullName>
    </recommendedName>
    <alternativeName>
        <fullName evidence="6">GTP-binding protein HflX</fullName>
    </alternativeName>
</protein>
<name>A0A316DD51_9BACL</name>
<dbReference type="HAMAP" id="MF_00900">
    <property type="entry name" value="GTPase_HflX"/>
    <property type="match status" value="1"/>
</dbReference>
<dbReference type="InterPro" id="IPR042108">
    <property type="entry name" value="GTPase_HflX_N_sf"/>
</dbReference>
<dbReference type="PANTHER" id="PTHR10229:SF0">
    <property type="entry name" value="GTP-BINDING PROTEIN 6-RELATED"/>
    <property type="match status" value="1"/>
</dbReference>
<evidence type="ECO:0000256" key="4">
    <source>
        <dbReference type="ARBA" id="ARBA00022842"/>
    </source>
</evidence>
<dbReference type="Pfam" id="PF13167">
    <property type="entry name" value="GTP-bdg_N"/>
    <property type="match status" value="1"/>
</dbReference>
<feature type="binding site" evidence="7">
    <location>
        <begin position="242"/>
        <end position="246"/>
    </location>
    <ligand>
        <name>GTP</name>
        <dbReference type="ChEBI" id="CHEBI:37565"/>
    </ligand>
</feature>
<dbReference type="CDD" id="cd01878">
    <property type="entry name" value="HflX"/>
    <property type="match status" value="1"/>
</dbReference>
<keyword evidence="2 8" id="KW-0479">Metal-binding</keyword>
<comment type="cofactor">
    <cofactor evidence="8">
        <name>Mg(2+)</name>
        <dbReference type="ChEBI" id="CHEBI:18420"/>
    </cofactor>
</comment>
<dbReference type="GO" id="GO:0046872">
    <property type="term" value="F:metal ion binding"/>
    <property type="evidence" value="ECO:0007669"/>
    <property type="project" value="UniProtKB-KW"/>
</dbReference>
<dbReference type="NCBIfam" id="TIGR03156">
    <property type="entry name" value="GTP_HflX"/>
    <property type="match status" value="1"/>
</dbReference>
<dbReference type="EMBL" id="QGGL01000003">
    <property type="protein sequence ID" value="PWK15616.1"/>
    <property type="molecule type" value="Genomic_DNA"/>
</dbReference>
<dbReference type="GO" id="GO:0003924">
    <property type="term" value="F:GTPase activity"/>
    <property type="evidence" value="ECO:0007669"/>
    <property type="project" value="UniProtKB-UniRule"/>
</dbReference>
<dbReference type="InterPro" id="IPR016496">
    <property type="entry name" value="GTPase_HflX"/>
</dbReference>
<dbReference type="InterPro" id="IPR030394">
    <property type="entry name" value="G_HFLX_dom"/>
</dbReference>
<comment type="subunit">
    <text evidence="6">Monomer. Associates with the 50S ribosomal subunit.</text>
</comment>
<comment type="similarity">
    <text evidence="6">Belongs to the TRAFAC class OBG-HflX-like GTPase superfamily. HflX GTPase family.</text>
</comment>
<evidence type="ECO:0000313" key="11">
    <source>
        <dbReference type="Proteomes" id="UP000245634"/>
    </source>
</evidence>
<dbReference type="RefSeq" id="WP_109687079.1">
    <property type="nucleotide sequence ID" value="NZ_QGGL01000003.1"/>
</dbReference>
<dbReference type="InterPro" id="IPR025121">
    <property type="entry name" value="GTPase_HflX_N"/>
</dbReference>
<dbReference type="SUPFAM" id="SSF52540">
    <property type="entry name" value="P-loop containing nucleoside triphosphate hydrolases"/>
    <property type="match status" value="1"/>
</dbReference>
<comment type="subcellular location">
    <subcellularLocation>
        <location evidence="6">Cytoplasm</location>
    </subcellularLocation>
    <text evidence="6">May associate with membranes.</text>
</comment>